<evidence type="ECO:0000313" key="1">
    <source>
        <dbReference type="EMBL" id="CAK6967021.1"/>
    </source>
</evidence>
<proteinExistence type="predicted"/>
<reference evidence="1 2" key="1">
    <citation type="submission" date="2024-01" db="EMBL/GenBank/DDBJ databases">
        <authorList>
            <person name="Alioto T."/>
            <person name="Alioto T."/>
            <person name="Gomez Garrido J."/>
        </authorList>
    </citation>
    <scope>NUCLEOTIDE SEQUENCE [LARGE SCALE GENOMIC DNA]</scope>
</reference>
<accession>A0AAV1P9S3</accession>
<name>A0AAV1P9S3_SCOSC</name>
<organism evidence="1 2">
    <name type="scientific">Scomber scombrus</name>
    <name type="common">Atlantic mackerel</name>
    <name type="synonym">Scomber vernalis</name>
    <dbReference type="NCBI Taxonomy" id="13677"/>
    <lineage>
        <taxon>Eukaryota</taxon>
        <taxon>Metazoa</taxon>
        <taxon>Chordata</taxon>
        <taxon>Craniata</taxon>
        <taxon>Vertebrata</taxon>
        <taxon>Euteleostomi</taxon>
        <taxon>Actinopterygii</taxon>
        <taxon>Neopterygii</taxon>
        <taxon>Teleostei</taxon>
        <taxon>Neoteleostei</taxon>
        <taxon>Acanthomorphata</taxon>
        <taxon>Pelagiaria</taxon>
        <taxon>Scombriformes</taxon>
        <taxon>Scombridae</taxon>
        <taxon>Scomber</taxon>
    </lineage>
</organism>
<dbReference type="AlphaFoldDB" id="A0AAV1P9S3"/>
<gene>
    <name evidence="1" type="ORF">FSCOSCO3_A026199</name>
</gene>
<keyword evidence="2" id="KW-1185">Reference proteome</keyword>
<sequence length="88" mass="10306">MRRKRRRRKASMLYLSPTPLHPYPSILPHPLPPPPSRHQWLRPYPHHLRQTWLQPLFHPLHLTPLPNPHHQSISITDVSVCGCAAIEV</sequence>
<dbReference type="Proteomes" id="UP001314229">
    <property type="component" value="Unassembled WGS sequence"/>
</dbReference>
<comment type="caution">
    <text evidence="1">The sequence shown here is derived from an EMBL/GenBank/DDBJ whole genome shotgun (WGS) entry which is preliminary data.</text>
</comment>
<dbReference type="EMBL" id="CAWUFR010000099">
    <property type="protein sequence ID" value="CAK6967021.1"/>
    <property type="molecule type" value="Genomic_DNA"/>
</dbReference>
<protein>
    <submittedName>
        <fullName evidence="1">Uncharacterized protein</fullName>
    </submittedName>
</protein>
<evidence type="ECO:0000313" key="2">
    <source>
        <dbReference type="Proteomes" id="UP001314229"/>
    </source>
</evidence>